<dbReference type="EMBL" id="RCMV01001421">
    <property type="protein sequence ID" value="KAG3208684.1"/>
    <property type="molecule type" value="Genomic_DNA"/>
</dbReference>
<keyword evidence="2" id="KW-0808">Transferase</keyword>
<keyword evidence="4" id="KW-0540">Nuclease</keyword>
<evidence type="ECO:0000256" key="1">
    <source>
        <dbReference type="ARBA" id="ARBA00022670"/>
    </source>
</evidence>
<dbReference type="Gene3D" id="3.30.70.270">
    <property type="match status" value="1"/>
</dbReference>
<keyword evidence="6" id="KW-0255">Endonuclease</keyword>
<dbReference type="Pfam" id="PF17917">
    <property type="entry name" value="RT_RNaseH"/>
    <property type="match status" value="1"/>
</dbReference>
<dbReference type="EMBL" id="RCML01001389">
    <property type="protein sequence ID" value="KAG2962983.1"/>
    <property type="molecule type" value="Genomic_DNA"/>
</dbReference>
<keyword evidence="3" id="KW-0548">Nucleotidyltransferase</keyword>
<keyword evidence="7" id="KW-0378">Hydrolase</keyword>
<gene>
    <name evidence="10" type="ORF">PC113_g21066</name>
    <name evidence="11" type="ORF">PC117_g23277</name>
    <name evidence="12" type="ORF">PC118_g21128</name>
    <name evidence="13" type="ORF">PC129_g20296</name>
</gene>
<dbReference type="InterPro" id="IPR043502">
    <property type="entry name" value="DNA/RNA_pol_sf"/>
</dbReference>
<comment type="caution">
    <text evidence="12">The sequence shown here is derived from an EMBL/GenBank/DDBJ whole genome shotgun (WGS) entry which is preliminary data.</text>
</comment>
<dbReference type="InterPro" id="IPR043128">
    <property type="entry name" value="Rev_trsase/Diguanyl_cyclase"/>
</dbReference>
<evidence type="ECO:0000256" key="8">
    <source>
        <dbReference type="ARBA" id="ARBA00022918"/>
    </source>
</evidence>
<keyword evidence="1" id="KW-0645">Protease</keyword>
<dbReference type="Proteomes" id="UP000736787">
    <property type="component" value="Unassembled WGS sequence"/>
</dbReference>
<evidence type="ECO:0000313" key="13">
    <source>
        <dbReference type="EMBL" id="KAG3208684.1"/>
    </source>
</evidence>
<accession>A0A8T1EX76</accession>
<dbReference type="Proteomes" id="UP000735874">
    <property type="component" value="Unassembled WGS sequence"/>
</dbReference>
<dbReference type="InterPro" id="IPR041373">
    <property type="entry name" value="RT_RNaseH"/>
</dbReference>
<sequence>MQTFLGALNYYGRFIRTLVVYDAVLDQLKDDDFGPGGDPTSAKAPFPELKKRVTETPILRQFDSAKEPHDDKLHPVRFCGCVLKENELDYHPAKKKADVLLQLLKVCNQLLAGKTLRVFTRFSTLEQVFMSKSLYCRTVGFAVMLSPFDLKVRRVRERNVEFTQLIQASISSFIGLDESL</sequence>
<name>A0A8T1EX76_9STRA</name>
<dbReference type="EMBL" id="RCMK01001389">
    <property type="protein sequence ID" value="KAG2895287.1"/>
    <property type="molecule type" value="Genomic_DNA"/>
</dbReference>
<evidence type="ECO:0000313" key="11">
    <source>
        <dbReference type="EMBL" id="KAG2895287.1"/>
    </source>
</evidence>
<dbReference type="VEuPathDB" id="FungiDB:PC110_g19878"/>
<evidence type="ECO:0000256" key="5">
    <source>
        <dbReference type="ARBA" id="ARBA00022750"/>
    </source>
</evidence>
<proteinExistence type="predicted"/>
<protein>
    <recommendedName>
        <fullName evidence="9">Reverse transcriptase RNase H-like domain-containing protein</fullName>
    </recommendedName>
</protein>
<reference evidence="12" key="1">
    <citation type="submission" date="2018-10" db="EMBL/GenBank/DDBJ databases">
        <title>Effector identification in a new, highly contiguous assembly of the strawberry crown rot pathogen Phytophthora cactorum.</title>
        <authorList>
            <person name="Armitage A.D."/>
            <person name="Nellist C.F."/>
            <person name="Bates H."/>
            <person name="Vickerstaff R.J."/>
            <person name="Harrison R.J."/>
        </authorList>
    </citation>
    <scope>NUCLEOTIDE SEQUENCE</scope>
    <source>
        <strain evidence="10">15-7</strain>
        <strain evidence="11">4040</strain>
        <strain evidence="12">P415</strain>
        <strain evidence="13">P421</strain>
    </source>
</reference>
<evidence type="ECO:0000256" key="2">
    <source>
        <dbReference type="ARBA" id="ARBA00022679"/>
    </source>
</evidence>
<dbReference type="GO" id="GO:0006508">
    <property type="term" value="P:proteolysis"/>
    <property type="evidence" value="ECO:0007669"/>
    <property type="project" value="UniProtKB-KW"/>
</dbReference>
<dbReference type="SUPFAM" id="SSF56672">
    <property type="entry name" value="DNA/RNA polymerases"/>
    <property type="match status" value="1"/>
</dbReference>
<dbReference type="GO" id="GO:0004190">
    <property type="term" value="F:aspartic-type endopeptidase activity"/>
    <property type="evidence" value="ECO:0007669"/>
    <property type="project" value="UniProtKB-KW"/>
</dbReference>
<keyword evidence="8" id="KW-0695">RNA-directed DNA polymerase</keyword>
<dbReference type="PANTHER" id="PTHR33064:SF37">
    <property type="entry name" value="RIBONUCLEASE H"/>
    <property type="match status" value="1"/>
</dbReference>
<dbReference type="GO" id="GO:0003964">
    <property type="term" value="F:RNA-directed DNA polymerase activity"/>
    <property type="evidence" value="ECO:0007669"/>
    <property type="project" value="UniProtKB-KW"/>
</dbReference>
<evidence type="ECO:0000256" key="3">
    <source>
        <dbReference type="ARBA" id="ARBA00022695"/>
    </source>
</evidence>
<keyword evidence="5" id="KW-0064">Aspartyl protease</keyword>
<evidence type="ECO:0000313" key="14">
    <source>
        <dbReference type="Proteomes" id="UP000697107"/>
    </source>
</evidence>
<dbReference type="Proteomes" id="UP000760860">
    <property type="component" value="Unassembled WGS sequence"/>
</dbReference>
<evidence type="ECO:0000256" key="4">
    <source>
        <dbReference type="ARBA" id="ARBA00022722"/>
    </source>
</evidence>
<dbReference type="InterPro" id="IPR051320">
    <property type="entry name" value="Viral_Replic_Matur_Polypro"/>
</dbReference>
<dbReference type="AlphaFoldDB" id="A0A8T1EX76"/>
<organism evidence="12 14">
    <name type="scientific">Phytophthora cactorum</name>
    <dbReference type="NCBI Taxonomy" id="29920"/>
    <lineage>
        <taxon>Eukaryota</taxon>
        <taxon>Sar</taxon>
        <taxon>Stramenopiles</taxon>
        <taxon>Oomycota</taxon>
        <taxon>Peronosporomycetes</taxon>
        <taxon>Peronosporales</taxon>
        <taxon>Peronosporaceae</taxon>
        <taxon>Phytophthora</taxon>
    </lineage>
</organism>
<evidence type="ECO:0000313" key="10">
    <source>
        <dbReference type="EMBL" id="KAG2830673.1"/>
    </source>
</evidence>
<feature type="domain" description="Reverse transcriptase RNase H-like" evidence="9">
    <location>
        <begin position="67"/>
        <end position="147"/>
    </location>
</feature>
<evidence type="ECO:0000256" key="6">
    <source>
        <dbReference type="ARBA" id="ARBA00022759"/>
    </source>
</evidence>
<dbReference type="Proteomes" id="UP000697107">
    <property type="component" value="Unassembled WGS sequence"/>
</dbReference>
<dbReference type="EMBL" id="RCMG01001309">
    <property type="protein sequence ID" value="KAG2830673.1"/>
    <property type="molecule type" value="Genomic_DNA"/>
</dbReference>
<dbReference type="GO" id="GO:0004519">
    <property type="term" value="F:endonuclease activity"/>
    <property type="evidence" value="ECO:0007669"/>
    <property type="project" value="UniProtKB-KW"/>
</dbReference>
<evidence type="ECO:0000313" key="12">
    <source>
        <dbReference type="EMBL" id="KAG2962983.1"/>
    </source>
</evidence>
<evidence type="ECO:0000259" key="9">
    <source>
        <dbReference type="Pfam" id="PF17917"/>
    </source>
</evidence>
<evidence type="ECO:0000256" key="7">
    <source>
        <dbReference type="ARBA" id="ARBA00022801"/>
    </source>
</evidence>
<dbReference type="PANTHER" id="PTHR33064">
    <property type="entry name" value="POL PROTEIN"/>
    <property type="match status" value="1"/>
</dbReference>